<dbReference type="PANTHER" id="PTHR43278:SF4">
    <property type="entry name" value="NAD(P)H-DEPENDENT FMN-CONTAINING OXIDOREDUCTASE YWQN-RELATED"/>
    <property type="match status" value="1"/>
</dbReference>
<protein>
    <recommendedName>
        <fullName evidence="3">NADPH-dependent FMN reductase-like domain-containing protein</fullName>
    </recommendedName>
</protein>
<keyword evidence="1" id="KW-0285">Flavoprotein</keyword>
<dbReference type="GO" id="GO:0016491">
    <property type="term" value="F:oxidoreductase activity"/>
    <property type="evidence" value="ECO:0007669"/>
    <property type="project" value="InterPro"/>
</dbReference>
<dbReference type="InterPro" id="IPR029039">
    <property type="entry name" value="Flavoprotein-like_sf"/>
</dbReference>
<dbReference type="KEGG" id="acou:A5CBH24_19560"/>
<evidence type="ECO:0000313" key="4">
    <source>
        <dbReference type="EMBL" id="BBL04643.1"/>
    </source>
</evidence>
<keyword evidence="2" id="KW-0288">FMN</keyword>
<accession>A0A4Y1WU62</accession>
<gene>
    <name evidence="4" type="ORF">A5CBH24_19560</name>
</gene>
<evidence type="ECO:0000259" key="3">
    <source>
        <dbReference type="Pfam" id="PF03358"/>
    </source>
</evidence>
<evidence type="ECO:0000313" key="5">
    <source>
        <dbReference type="Proteomes" id="UP000318946"/>
    </source>
</evidence>
<keyword evidence="5" id="KW-1185">Reference proteome</keyword>
<dbReference type="OrthoDB" id="9790975at2"/>
<sequence length="194" mass="20954">MNVLLLNASPRPAGIVSQALDAAASTARQAGAETVKAELYRAPIAPCTGCMRCRATGVCPLPHDAAHELGEAIRRADLLVVGTPTYWGGMAARLKLLFERLVPVFMGESPRGIPQPRLKGRQAVVIAACTTPWPFNLLFRQSRGAVRSVREVLSTGGMRIRSVEIAGTKALDGHLPEAARRKIERLVERVLKTK</sequence>
<proteinExistence type="predicted"/>
<reference evidence="5" key="1">
    <citation type="submission" date="2019-06" db="EMBL/GenBank/DDBJ databases">
        <title>Alistipes onderdonkii subsp. vulgaris subsp. nov., Alistipes dispar sp. nov. and Alistipes communis sp. nov., isolated from human faeces, and creation of Alistipes onderdonkii subsp. onderdonkii subsp. nov.</title>
        <authorList>
            <person name="Sakamoto M."/>
            <person name="Ikeyama N."/>
            <person name="Ogata Y."/>
            <person name="Suda W."/>
            <person name="Iino T."/>
            <person name="Hattori M."/>
            <person name="Ohkuma M."/>
        </authorList>
    </citation>
    <scope>NUCLEOTIDE SEQUENCE [LARGE SCALE GENOMIC DNA]</scope>
    <source>
        <strain evidence="5">5CBH24</strain>
    </source>
</reference>
<dbReference type="Gene3D" id="3.40.50.360">
    <property type="match status" value="1"/>
</dbReference>
<name>A0A4Y1WU62_9BACT</name>
<dbReference type="InterPro" id="IPR005025">
    <property type="entry name" value="FMN_Rdtase-like_dom"/>
</dbReference>
<evidence type="ECO:0000256" key="1">
    <source>
        <dbReference type="ARBA" id="ARBA00022630"/>
    </source>
</evidence>
<evidence type="ECO:0000256" key="2">
    <source>
        <dbReference type="ARBA" id="ARBA00022643"/>
    </source>
</evidence>
<organism evidence="4 5">
    <name type="scientific">Alistipes communis</name>
    <dbReference type="NCBI Taxonomy" id="2585118"/>
    <lineage>
        <taxon>Bacteria</taxon>
        <taxon>Pseudomonadati</taxon>
        <taxon>Bacteroidota</taxon>
        <taxon>Bacteroidia</taxon>
        <taxon>Bacteroidales</taxon>
        <taxon>Rikenellaceae</taxon>
        <taxon>Alistipes</taxon>
    </lineage>
</organism>
<dbReference type="Pfam" id="PF03358">
    <property type="entry name" value="FMN_red"/>
    <property type="match status" value="1"/>
</dbReference>
<dbReference type="InterPro" id="IPR051796">
    <property type="entry name" value="ISF_SsuE-like"/>
</dbReference>
<dbReference type="EMBL" id="AP019735">
    <property type="protein sequence ID" value="BBL04643.1"/>
    <property type="molecule type" value="Genomic_DNA"/>
</dbReference>
<dbReference type="Proteomes" id="UP000318946">
    <property type="component" value="Chromosome"/>
</dbReference>
<dbReference type="PANTHER" id="PTHR43278">
    <property type="entry name" value="NAD(P)H-DEPENDENT FMN-CONTAINING OXIDOREDUCTASE YWQN-RELATED"/>
    <property type="match status" value="1"/>
</dbReference>
<dbReference type="RefSeq" id="WP_141413035.1">
    <property type="nucleotide sequence ID" value="NZ_AP019735.1"/>
</dbReference>
<feature type="domain" description="NADPH-dependent FMN reductase-like" evidence="3">
    <location>
        <begin position="1"/>
        <end position="128"/>
    </location>
</feature>
<dbReference type="AlphaFoldDB" id="A0A4Y1WU62"/>
<dbReference type="SUPFAM" id="SSF52218">
    <property type="entry name" value="Flavoproteins"/>
    <property type="match status" value="1"/>
</dbReference>
<dbReference type="GeneID" id="78342672"/>